<dbReference type="Pfam" id="PF12697">
    <property type="entry name" value="Abhydrolase_6"/>
    <property type="match status" value="1"/>
</dbReference>
<dbReference type="PANTHER" id="PTHR43194">
    <property type="entry name" value="HYDROLASE ALPHA/BETA FOLD FAMILY"/>
    <property type="match status" value="1"/>
</dbReference>
<comment type="caution">
    <text evidence="2">The sequence shown here is derived from an EMBL/GenBank/DDBJ whole genome shotgun (WGS) entry which is preliminary data.</text>
</comment>
<proteinExistence type="predicted"/>
<dbReference type="InterPro" id="IPR000639">
    <property type="entry name" value="Epox_hydrolase-like"/>
</dbReference>
<dbReference type="InterPro" id="IPR000073">
    <property type="entry name" value="AB_hydrolase_1"/>
</dbReference>
<name>A0A2T7FX71_9RHOB</name>
<evidence type="ECO:0000313" key="2">
    <source>
        <dbReference type="EMBL" id="PVA06769.1"/>
    </source>
</evidence>
<protein>
    <submittedName>
        <fullName evidence="2">Alpha/beta hydrolase</fullName>
    </submittedName>
</protein>
<keyword evidence="2" id="KW-0378">Hydrolase</keyword>
<dbReference type="InterPro" id="IPR029058">
    <property type="entry name" value="AB_hydrolase_fold"/>
</dbReference>
<dbReference type="PRINTS" id="PR00412">
    <property type="entry name" value="EPOXHYDRLASE"/>
</dbReference>
<evidence type="ECO:0000259" key="1">
    <source>
        <dbReference type="Pfam" id="PF12697"/>
    </source>
</evidence>
<feature type="domain" description="AB hydrolase-1" evidence="1">
    <location>
        <begin position="35"/>
        <end position="272"/>
    </location>
</feature>
<accession>A0A2T7FX71</accession>
<reference evidence="2 3" key="1">
    <citation type="submission" date="2018-04" db="EMBL/GenBank/DDBJ databases">
        <title>Pelagivirga bohaiensis gen. nov., sp. nov., a bacterium isolated from the Bohai Sea.</title>
        <authorList>
            <person name="Ji X."/>
        </authorList>
    </citation>
    <scope>NUCLEOTIDE SEQUENCE [LARGE SCALE GENOMIC DNA]</scope>
    <source>
        <strain evidence="2 3">BH-SD16</strain>
    </source>
</reference>
<dbReference type="EMBL" id="QCYG01000005">
    <property type="protein sequence ID" value="PVA06769.1"/>
    <property type="molecule type" value="Genomic_DNA"/>
</dbReference>
<dbReference type="SUPFAM" id="SSF53474">
    <property type="entry name" value="alpha/beta-Hydrolases"/>
    <property type="match status" value="1"/>
</dbReference>
<dbReference type="PANTHER" id="PTHR43194:SF2">
    <property type="entry name" value="PEROXISOMAL MEMBRANE PROTEIN LPX1"/>
    <property type="match status" value="1"/>
</dbReference>
<sequence>MADVAGRALRAERLFLPDGHCRPVEGRALTGPQPVLLLHGWTMQGAIFDDVIARLGPGFDCFAPDLPGHGAARGQPATLDACAQAVAAHLARWPGQRPLVLGWSMGATVAWRYIAQQGSDAIGGLMTVDMSPRMRPAPDWPFGLKDQTDDSIAETTARFERDWPGATYGIAATMFATAEAAPGLSRNQTRDRILLQDPDRMRPLWRDMVASDERATIPRIGCPYLVSCGAQSRVYPTAATDWIVEQAPQARRHVFEDAGHSPHLETPEAFVAVVRDFARGLRR</sequence>
<organism evidence="2 3">
    <name type="scientific">Thalassorhabdomicrobium marinisediminis</name>
    <dbReference type="NCBI Taxonomy" id="2170577"/>
    <lineage>
        <taxon>Bacteria</taxon>
        <taxon>Pseudomonadati</taxon>
        <taxon>Pseudomonadota</taxon>
        <taxon>Alphaproteobacteria</taxon>
        <taxon>Rhodobacterales</taxon>
        <taxon>Paracoccaceae</taxon>
        <taxon>Thalassorhabdomicrobium</taxon>
    </lineage>
</organism>
<gene>
    <name evidence="2" type="ORF">DC363_09600</name>
</gene>
<dbReference type="InterPro" id="IPR050228">
    <property type="entry name" value="Carboxylesterase_BioH"/>
</dbReference>
<dbReference type="RefSeq" id="WP_108640927.1">
    <property type="nucleotide sequence ID" value="NZ_QCYG01000005.1"/>
</dbReference>
<dbReference type="AlphaFoldDB" id="A0A2T7FX71"/>
<dbReference type="Gene3D" id="3.40.50.1820">
    <property type="entry name" value="alpha/beta hydrolase"/>
    <property type="match status" value="1"/>
</dbReference>
<keyword evidence="3" id="KW-1185">Reference proteome</keyword>
<dbReference type="GO" id="GO:0016787">
    <property type="term" value="F:hydrolase activity"/>
    <property type="evidence" value="ECO:0007669"/>
    <property type="project" value="UniProtKB-KW"/>
</dbReference>
<dbReference type="Proteomes" id="UP000244817">
    <property type="component" value="Unassembled WGS sequence"/>
</dbReference>
<evidence type="ECO:0000313" key="3">
    <source>
        <dbReference type="Proteomes" id="UP000244817"/>
    </source>
</evidence>